<dbReference type="Proteomes" id="UP000010473">
    <property type="component" value="Chromosome"/>
</dbReference>
<dbReference type="EMBL" id="CP003653">
    <property type="protein sequence ID" value="AFZ36680.1"/>
    <property type="molecule type" value="Genomic_DNA"/>
</dbReference>
<evidence type="ECO:0000313" key="2">
    <source>
        <dbReference type="Proteomes" id="UP000010473"/>
    </source>
</evidence>
<dbReference type="HOGENOM" id="CLU_087626_0_0_3"/>
<dbReference type="Gene3D" id="3.40.50.150">
    <property type="entry name" value="Vaccinia Virus protein VP39"/>
    <property type="match status" value="1"/>
</dbReference>
<dbReference type="Pfam" id="PF13489">
    <property type="entry name" value="Methyltransf_23"/>
    <property type="match status" value="1"/>
</dbReference>
<dbReference type="STRING" id="111780.Sta7437_3172"/>
<accession>K9XVR1</accession>
<evidence type="ECO:0008006" key="3">
    <source>
        <dbReference type="Google" id="ProtNLM"/>
    </source>
</evidence>
<organism evidence="1 2">
    <name type="scientific">Stanieria cyanosphaera (strain ATCC 29371 / PCC 7437)</name>
    <dbReference type="NCBI Taxonomy" id="111780"/>
    <lineage>
        <taxon>Bacteria</taxon>
        <taxon>Bacillati</taxon>
        <taxon>Cyanobacteriota</taxon>
        <taxon>Cyanophyceae</taxon>
        <taxon>Pleurocapsales</taxon>
        <taxon>Dermocarpellaceae</taxon>
        <taxon>Stanieria</taxon>
    </lineage>
</organism>
<dbReference type="OrthoDB" id="9797829at2"/>
<sequence length="284" mass="32768">MTINLNELIINGKCVCTEAQIQQMQQLLSSCPNHSPSVEQMWQMLDEVWDRLGCDNENLDWDKISAFYNHPVWILNGLFIEQHELSKQHRQCISNWINLHSEKIQSVVDYGGGMGTLAKLIAENNPNLSIDIYEPYPSQVAIERLSTYPAVQFIDKLNSNAYDCLVSTDVLEHVVDPLNLFAQMIDSVKLGRYLIIVNCFDPVIKCHLPRTFHLRYTFKIFAKLMGLKSIGICPGNRHANVYLKTTDQSFDWQQIRKVEALSKSVYPLLNWLNQSYKGLKQYVR</sequence>
<evidence type="ECO:0000313" key="1">
    <source>
        <dbReference type="EMBL" id="AFZ36680.1"/>
    </source>
</evidence>
<protein>
    <recommendedName>
        <fullName evidence="3">Methyltransferase type 12</fullName>
    </recommendedName>
</protein>
<dbReference type="AlphaFoldDB" id="K9XVR1"/>
<keyword evidence="2" id="KW-1185">Reference proteome</keyword>
<proteinExistence type="predicted"/>
<dbReference type="eggNOG" id="COG2226">
    <property type="taxonomic scope" value="Bacteria"/>
</dbReference>
<reference evidence="2" key="1">
    <citation type="journal article" date="2013" name="Proc. Natl. Acad. Sci. U.S.A.">
        <title>Improving the coverage of the cyanobacterial phylum using diversity-driven genome sequencing.</title>
        <authorList>
            <person name="Shih P.M."/>
            <person name="Wu D."/>
            <person name="Latifi A."/>
            <person name="Axen S.D."/>
            <person name="Fewer D.P."/>
            <person name="Talla E."/>
            <person name="Calteau A."/>
            <person name="Cai F."/>
            <person name="Tandeau de Marsac N."/>
            <person name="Rippka R."/>
            <person name="Herdman M."/>
            <person name="Sivonen K."/>
            <person name="Coursin T."/>
            <person name="Laurent T."/>
            <person name="Goodwin L."/>
            <person name="Nolan M."/>
            <person name="Davenport K.W."/>
            <person name="Han C.S."/>
            <person name="Rubin E.M."/>
            <person name="Eisen J.A."/>
            <person name="Woyke T."/>
            <person name="Gugger M."/>
            <person name="Kerfeld C.A."/>
        </authorList>
    </citation>
    <scope>NUCLEOTIDE SEQUENCE [LARGE SCALE GENOMIC DNA]</scope>
    <source>
        <strain evidence="2">ATCC 29371 / PCC 7437</strain>
    </source>
</reference>
<dbReference type="KEGG" id="scs:Sta7437_3172"/>
<name>K9XVR1_STAC7</name>
<gene>
    <name evidence="1" type="ordered locus">Sta7437_3172</name>
</gene>
<dbReference type="InterPro" id="IPR029063">
    <property type="entry name" value="SAM-dependent_MTases_sf"/>
</dbReference>
<dbReference type="SUPFAM" id="SSF53335">
    <property type="entry name" value="S-adenosyl-L-methionine-dependent methyltransferases"/>
    <property type="match status" value="1"/>
</dbReference>
<dbReference type="RefSeq" id="WP_015194342.1">
    <property type="nucleotide sequence ID" value="NC_019748.1"/>
</dbReference>